<keyword evidence="3" id="KW-0804">Transcription</keyword>
<dbReference type="KEGG" id="ajg:KKR91_12985"/>
<dbReference type="InterPro" id="IPR036271">
    <property type="entry name" value="Tet_transcr_reg_TetR-rel_C_sf"/>
</dbReference>
<feature type="domain" description="HTH tetR-type" evidence="5">
    <location>
        <begin position="1"/>
        <end position="47"/>
    </location>
</feature>
<dbReference type="SUPFAM" id="SSF48498">
    <property type="entry name" value="Tetracyclin repressor-like, C-terminal domain"/>
    <property type="match status" value="1"/>
</dbReference>
<dbReference type="Gene3D" id="1.10.357.10">
    <property type="entry name" value="Tetracycline Repressor, domain 2"/>
    <property type="match status" value="1"/>
</dbReference>
<accession>A0A975R0C9</accession>
<dbReference type="InterPro" id="IPR001647">
    <property type="entry name" value="HTH_TetR"/>
</dbReference>
<dbReference type="GO" id="GO:0000976">
    <property type="term" value="F:transcription cis-regulatory region binding"/>
    <property type="evidence" value="ECO:0007669"/>
    <property type="project" value="TreeGrafter"/>
</dbReference>
<feature type="DNA-binding region" description="H-T-H motif" evidence="4">
    <location>
        <begin position="10"/>
        <end position="29"/>
    </location>
</feature>
<evidence type="ECO:0000256" key="2">
    <source>
        <dbReference type="ARBA" id="ARBA00023125"/>
    </source>
</evidence>
<dbReference type="Pfam" id="PF21597">
    <property type="entry name" value="TetR_C_43"/>
    <property type="match status" value="1"/>
</dbReference>
<protein>
    <submittedName>
        <fullName evidence="6">TetR/AcrR family transcriptional regulator</fullName>
    </submittedName>
</protein>
<dbReference type="InterPro" id="IPR050109">
    <property type="entry name" value="HTH-type_TetR-like_transc_reg"/>
</dbReference>
<evidence type="ECO:0000259" key="5">
    <source>
        <dbReference type="PROSITE" id="PS50977"/>
    </source>
</evidence>
<evidence type="ECO:0000313" key="6">
    <source>
        <dbReference type="EMBL" id="QWC09393.1"/>
    </source>
</evidence>
<keyword evidence="2 4" id="KW-0238">DNA-binding</keyword>
<dbReference type="GO" id="GO:0003700">
    <property type="term" value="F:DNA-binding transcription factor activity"/>
    <property type="evidence" value="ECO:0007669"/>
    <property type="project" value="TreeGrafter"/>
</dbReference>
<evidence type="ECO:0000256" key="3">
    <source>
        <dbReference type="ARBA" id="ARBA00023163"/>
    </source>
</evidence>
<keyword evidence="1" id="KW-0805">Transcription regulation</keyword>
<evidence type="ECO:0000256" key="4">
    <source>
        <dbReference type="PROSITE-ProRule" id="PRU00335"/>
    </source>
</evidence>
<dbReference type="InterPro" id="IPR049445">
    <property type="entry name" value="TetR_SbtR-like_C"/>
</dbReference>
<sequence>MFAERGGDVALEVVAAAGGVGIATLYRNFPSRYDLVYAVVEDTVERILDAVTAARGAAGQDPAAAWADLLARLVDMELGALIDAIGLQARSGSKDASALGHLQQPALDALDELLSVLKDADAIRQDIKALEVLVAVATITRPQVAPIREAAPGVHRQLADAYLAWSRS</sequence>
<dbReference type="SUPFAM" id="SSF46689">
    <property type="entry name" value="Homeodomain-like"/>
    <property type="match status" value="1"/>
</dbReference>
<name>A0A975R0C9_9MICC</name>
<dbReference type="PANTHER" id="PTHR30055:SF234">
    <property type="entry name" value="HTH-TYPE TRANSCRIPTIONAL REGULATOR BETI"/>
    <property type="match status" value="1"/>
</dbReference>
<gene>
    <name evidence="6" type="ORF">KKR91_12985</name>
</gene>
<dbReference type="PROSITE" id="PS50977">
    <property type="entry name" value="HTH_TETR_2"/>
    <property type="match status" value="1"/>
</dbReference>
<reference evidence="6 7" key="1">
    <citation type="submission" date="2021-05" db="EMBL/GenBank/DDBJ databases">
        <title>Novel species in genus Arthrobacter.</title>
        <authorList>
            <person name="Zhang G."/>
        </authorList>
    </citation>
    <scope>NUCLEOTIDE SEQUENCE [LARGE SCALE GENOMIC DNA]</scope>
    <source>
        <strain evidence="7">zg-ZUI227</strain>
    </source>
</reference>
<organism evidence="6 7">
    <name type="scientific">Arthrobacter jiangjiafuii</name>
    <dbReference type="NCBI Taxonomy" id="2817475"/>
    <lineage>
        <taxon>Bacteria</taxon>
        <taxon>Bacillati</taxon>
        <taxon>Actinomycetota</taxon>
        <taxon>Actinomycetes</taxon>
        <taxon>Micrococcales</taxon>
        <taxon>Micrococcaceae</taxon>
        <taxon>Arthrobacter</taxon>
    </lineage>
</organism>
<keyword evidence="7" id="KW-1185">Reference proteome</keyword>
<evidence type="ECO:0000313" key="7">
    <source>
        <dbReference type="Proteomes" id="UP000676885"/>
    </source>
</evidence>
<dbReference type="AlphaFoldDB" id="A0A975R0C9"/>
<dbReference type="EMBL" id="CP076022">
    <property type="protein sequence ID" value="QWC09393.1"/>
    <property type="molecule type" value="Genomic_DNA"/>
</dbReference>
<dbReference type="PANTHER" id="PTHR30055">
    <property type="entry name" value="HTH-TYPE TRANSCRIPTIONAL REGULATOR RUTR"/>
    <property type="match status" value="1"/>
</dbReference>
<proteinExistence type="predicted"/>
<evidence type="ECO:0000256" key="1">
    <source>
        <dbReference type="ARBA" id="ARBA00023015"/>
    </source>
</evidence>
<dbReference type="Proteomes" id="UP000676885">
    <property type="component" value="Chromosome"/>
</dbReference>
<dbReference type="InterPro" id="IPR009057">
    <property type="entry name" value="Homeodomain-like_sf"/>
</dbReference>